<accession>A0A392M420</accession>
<sequence>VNIAPDVQKESSNANSTIELIAYCAFSSSSVTGRPSEDVDSRPISVHSQVLVLHVLLLCHLH</sequence>
<evidence type="ECO:0000313" key="1">
    <source>
        <dbReference type="EMBL" id="MCH82029.1"/>
    </source>
</evidence>
<gene>
    <name evidence="1" type="ORF">A2U01_0002825</name>
</gene>
<evidence type="ECO:0000313" key="2">
    <source>
        <dbReference type="Proteomes" id="UP000265520"/>
    </source>
</evidence>
<dbReference type="AlphaFoldDB" id="A0A392M420"/>
<reference evidence="1 2" key="1">
    <citation type="journal article" date="2018" name="Front. Plant Sci.">
        <title>Red Clover (Trifolium pratense) and Zigzag Clover (T. medium) - A Picture of Genomic Similarities and Differences.</title>
        <authorList>
            <person name="Dluhosova J."/>
            <person name="Istvanek J."/>
            <person name="Nedelnik J."/>
            <person name="Repkova J."/>
        </authorList>
    </citation>
    <scope>NUCLEOTIDE SEQUENCE [LARGE SCALE GENOMIC DNA]</scope>
    <source>
        <strain evidence="2">cv. 10/8</strain>
        <tissue evidence="1">Leaf</tissue>
    </source>
</reference>
<feature type="non-terminal residue" evidence="1">
    <location>
        <position position="1"/>
    </location>
</feature>
<keyword evidence="2" id="KW-1185">Reference proteome</keyword>
<organism evidence="1 2">
    <name type="scientific">Trifolium medium</name>
    <dbReference type="NCBI Taxonomy" id="97028"/>
    <lineage>
        <taxon>Eukaryota</taxon>
        <taxon>Viridiplantae</taxon>
        <taxon>Streptophyta</taxon>
        <taxon>Embryophyta</taxon>
        <taxon>Tracheophyta</taxon>
        <taxon>Spermatophyta</taxon>
        <taxon>Magnoliopsida</taxon>
        <taxon>eudicotyledons</taxon>
        <taxon>Gunneridae</taxon>
        <taxon>Pentapetalae</taxon>
        <taxon>rosids</taxon>
        <taxon>fabids</taxon>
        <taxon>Fabales</taxon>
        <taxon>Fabaceae</taxon>
        <taxon>Papilionoideae</taxon>
        <taxon>50 kb inversion clade</taxon>
        <taxon>NPAAA clade</taxon>
        <taxon>Hologalegina</taxon>
        <taxon>IRL clade</taxon>
        <taxon>Trifolieae</taxon>
        <taxon>Trifolium</taxon>
    </lineage>
</organism>
<proteinExistence type="predicted"/>
<dbReference type="Proteomes" id="UP000265520">
    <property type="component" value="Unassembled WGS sequence"/>
</dbReference>
<comment type="caution">
    <text evidence="1">The sequence shown here is derived from an EMBL/GenBank/DDBJ whole genome shotgun (WGS) entry which is preliminary data.</text>
</comment>
<protein>
    <submittedName>
        <fullName evidence="1">Uncharacterized protein</fullName>
    </submittedName>
</protein>
<dbReference type="EMBL" id="LXQA010003110">
    <property type="protein sequence ID" value="MCH82029.1"/>
    <property type="molecule type" value="Genomic_DNA"/>
</dbReference>
<name>A0A392M420_9FABA</name>